<evidence type="ECO:0000313" key="3">
    <source>
        <dbReference type="Proteomes" id="UP000004956"/>
    </source>
</evidence>
<keyword evidence="1" id="KW-0472">Membrane</keyword>
<dbReference type="HOGENOM" id="CLU_125997_1_0_4"/>
<gene>
    <name evidence="2" type="ORF">HMPREF9440_01870</name>
</gene>
<dbReference type="PANTHER" id="PTHR42709">
    <property type="entry name" value="ALKALINE PHOSPHATASE LIKE PROTEIN"/>
    <property type="match status" value="1"/>
</dbReference>
<evidence type="ECO:0000256" key="1">
    <source>
        <dbReference type="SAM" id="Phobius"/>
    </source>
</evidence>
<dbReference type="PATRIC" id="fig|762967.3.peg.1474"/>
<evidence type="ECO:0008006" key="4">
    <source>
        <dbReference type="Google" id="ProtNLM"/>
    </source>
</evidence>
<dbReference type="AlphaFoldDB" id="H3KGJ0"/>
<comment type="caution">
    <text evidence="2">The sequence shown here is derived from an EMBL/GenBank/DDBJ whole genome shotgun (WGS) entry which is preliminary data.</text>
</comment>
<keyword evidence="1" id="KW-1133">Transmembrane helix</keyword>
<name>H3KGJ0_9BURK</name>
<feature type="transmembrane region" description="Helical" evidence="1">
    <location>
        <begin position="72"/>
        <end position="92"/>
    </location>
</feature>
<organism evidence="2 3">
    <name type="scientific">Sutterella parvirubra YIT 11816</name>
    <dbReference type="NCBI Taxonomy" id="762967"/>
    <lineage>
        <taxon>Bacteria</taxon>
        <taxon>Pseudomonadati</taxon>
        <taxon>Pseudomonadota</taxon>
        <taxon>Betaproteobacteria</taxon>
        <taxon>Burkholderiales</taxon>
        <taxon>Sutterellaceae</taxon>
        <taxon>Sutterella</taxon>
    </lineage>
</organism>
<dbReference type="PANTHER" id="PTHR42709:SF4">
    <property type="entry name" value="INNER MEMBRANE PROTEIN YQAA"/>
    <property type="match status" value="1"/>
</dbReference>
<protein>
    <recommendedName>
        <fullName evidence="4">DedA family protein</fullName>
    </recommendedName>
</protein>
<sequence>MTGVSPTSGILHESPKLSPKEVFPVIDWLMPYLQYEQMEWVVFVVAFVSATVLPGGSEVVLLGAITGNPDKFWIFLGMATLGNALGAMTGYLMGRFIPEKEKEGKAIAWLKKYGYFALLMTWVPLFGDAIPIAAGWLRLNPLICAVMAALGKGARYLAISSAFLPFVS</sequence>
<accession>H3KGJ0</accession>
<evidence type="ECO:0000313" key="2">
    <source>
        <dbReference type="EMBL" id="EHY30767.1"/>
    </source>
</evidence>
<keyword evidence="3" id="KW-1185">Reference proteome</keyword>
<keyword evidence="1" id="KW-0812">Transmembrane</keyword>
<dbReference type="STRING" id="762967.HMPREF9440_01870"/>
<proteinExistence type="predicted"/>
<feature type="transmembrane region" description="Helical" evidence="1">
    <location>
        <begin position="113"/>
        <end position="137"/>
    </location>
</feature>
<dbReference type="InterPro" id="IPR051311">
    <property type="entry name" value="DedA_domain"/>
</dbReference>
<feature type="transmembrane region" description="Helical" evidence="1">
    <location>
        <begin position="40"/>
        <end position="66"/>
    </location>
</feature>
<reference evidence="2 3" key="1">
    <citation type="submission" date="2011-11" db="EMBL/GenBank/DDBJ databases">
        <authorList>
            <person name="Weinstock G."/>
            <person name="Sodergren E."/>
            <person name="Clifton S."/>
            <person name="Fulton L."/>
            <person name="Fulton B."/>
            <person name="Courtney L."/>
            <person name="Fronick C."/>
            <person name="Harrison M."/>
            <person name="Strong C."/>
            <person name="Farmer C."/>
            <person name="Delahaunty K."/>
            <person name="Markovic C."/>
            <person name="Hall O."/>
            <person name="Minx P."/>
            <person name="Tomlinson C."/>
            <person name="Mitreva M."/>
            <person name="Hou S."/>
            <person name="Chen J."/>
            <person name="Wollam A."/>
            <person name="Pepin K.H."/>
            <person name="Johnson M."/>
            <person name="Bhonagiri V."/>
            <person name="Zhang X."/>
            <person name="Suruliraj S."/>
            <person name="Warren W."/>
            <person name="Chinwalla A."/>
            <person name="Mardis E.R."/>
            <person name="Wilson R.K."/>
        </authorList>
    </citation>
    <scope>NUCLEOTIDE SEQUENCE [LARGE SCALE GENOMIC DNA]</scope>
    <source>
        <strain evidence="2 3">YIT 11816</strain>
    </source>
</reference>
<dbReference type="Proteomes" id="UP000004956">
    <property type="component" value="Unassembled WGS sequence"/>
</dbReference>
<dbReference type="EMBL" id="AFBQ01000282">
    <property type="protein sequence ID" value="EHY30767.1"/>
    <property type="molecule type" value="Genomic_DNA"/>
</dbReference>